<feature type="active site" description="Proton donor/acceptor" evidence="6">
    <location>
        <position position="147"/>
    </location>
</feature>
<comment type="function">
    <text evidence="6">Catalyzes the formation of acetyl phosphate from acetate and ATP. Can also catalyze the reverse reaction.</text>
</comment>
<dbReference type="GO" id="GO:0008776">
    <property type="term" value="F:acetate kinase activity"/>
    <property type="evidence" value="ECO:0007669"/>
    <property type="project" value="UniProtKB-UniRule"/>
</dbReference>
<keyword evidence="4 6" id="KW-0418">Kinase</keyword>
<feature type="binding site" evidence="6">
    <location>
        <begin position="281"/>
        <end position="283"/>
    </location>
    <ligand>
        <name>ATP</name>
        <dbReference type="ChEBI" id="CHEBI:30616"/>
    </ligand>
</feature>
<evidence type="ECO:0000256" key="6">
    <source>
        <dbReference type="HAMAP-Rule" id="MF_00020"/>
    </source>
</evidence>
<dbReference type="GO" id="GO:0006083">
    <property type="term" value="P:acetate metabolic process"/>
    <property type="evidence" value="ECO:0007669"/>
    <property type="project" value="TreeGrafter"/>
</dbReference>
<comment type="catalytic activity">
    <reaction evidence="6">
        <text>acetate + ATP = acetyl phosphate + ADP</text>
        <dbReference type="Rhea" id="RHEA:11352"/>
        <dbReference type="ChEBI" id="CHEBI:22191"/>
        <dbReference type="ChEBI" id="CHEBI:30089"/>
        <dbReference type="ChEBI" id="CHEBI:30616"/>
        <dbReference type="ChEBI" id="CHEBI:456216"/>
        <dbReference type="EC" id="2.7.2.1"/>
    </reaction>
</comment>
<feature type="binding site" evidence="6">
    <location>
        <position position="383"/>
    </location>
    <ligand>
        <name>Mg(2+)</name>
        <dbReference type="ChEBI" id="CHEBI:18420"/>
    </ligand>
</feature>
<dbReference type="InterPro" id="IPR000890">
    <property type="entry name" value="Aliphatic_acid_kin_short-chain"/>
</dbReference>
<reference evidence="8" key="1">
    <citation type="submission" date="2017-02" db="EMBL/GenBank/DDBJ databases">
        <title>Delving into the versatile metabolic prowess of the omnipresent phylum Bacteroidetes.</title>
        <authorList>
            <person name="Nobu M.K."/>
            <person name="Mei R."/>
            <person name="Narihiro T."/>
            <person name="Kuroda K."/>
            <person name="Liu W.-T."/>
        </authorList>
    </citation>
    <scope>NUCLEOTIDE SEQUENCE</scope>
    <source>
        <strain evidence="8">ADurb.Bin417</strain>
    </source>
</reference>
<feature type="site" description="Transition state stabilizer" evidence="6">
    <location>
        <position position="240"/>
    </location>
</feature>
<feature type="site" description="Transition state stabilizer" evidence="6">
    <location>
        <position position="179"/>
    </location>
</feature>
<feature type="binding site" evidence="6">
    <location>
        <begin position="207"/>
        <end position="211"/>
    </location>
    <ligand>
        <name>ATP</name>
        <dbReference type="ChEBI" id="CHEBI:30616"/>
    </ligand>
</feature>
<dbReference type="PANTHER" id="PTHR21060:SF15">
    <property type="entry name" value="ACETATE KINASE-RELATED"/>
    <property type="match status" value="1"/>
</dbReference>
<dbReference type="GO" id="GO:0005524">
    <property type="term" value="F:ATP binding"/>
    <property type="evidence" value="ECO:0007669"/>
    <property type="project" value="UniProtKB-KW"/>
</dbReference>
<evidence type="ECO:0000256" key="7">
    <source>
        <dbReference type="RuleBase" id="RU003835"/>
    </source>
</evidence>
<accession>A0A1V5MHG5</accession>
<dbReference type="GO" id="GO:0005737">
    <property type="term" value="C:cytoplasm"/>
    <property type="evidence" value="ECO:0007669"/>
    <property type="project" value="UniProtKB-SubCell"/>
</dbReference>
<dbReference type="Gene3D" id="3.30.420.40">
    <property type="match status" value="2"/>
</dbReference>
<dbReference type="InterPro" id="IPR023865">
    <property type="entry name" value="Aliphatic_acid_kinase_CS"/>
</dbReference>
<dbReference type="PROSITE" id="PS01076">
    <property type="entry name" value="ACETATE_KINASE_2"/>
    <property type="match status" value="1"/>
</dbReference>
<dbReference type="UniPathway" id="UPA00340">
    <property type="reaction ID" value="UER00458"/>
</dbReference>
<evidence type="ECO:0000313" key="8">
    <source>
        <dbReference type="EMBL" id="OPZ92684.1"/>
    </source>
</evidence>
<comment type="pathway">
    <text evidence="6">Metabolic intermediate biosynthesis; acetyl-CoA biosynthesis; acetyl-CoA from acetate: step 1/2.</text>
</comment>
<feature type="binding site" evidence="6">
    <location>
        <position position="7"/>
    </location>
    <ligand>
        <name>Mg(2+)</name>
        <dbReference type="ChEBI" id="CHEBI:18420"/>
    </ligand>
</feature>
<dbReference type="PANTHER" id="PTHR21060">
    <property type="entry name" value="ACETATE KINASE"/>
    <property type="match status" value="1"/>
</dbReference>
<dbReference type="InterPro" id="IPR043129">
    <property type="entry name" value="ATPase_NBD"/>
</dbReference>
<evidence type="ECO:0000256" key="5">
    <source>
        <dbReference type="ARBA" id="ARBA00022840"/>
    </source>
</evidence>
<dbReference type="InterPro" id="IPR004372">
    <property type="entry name" value="Ac/propionate_kinase"/>
</dbReference>
<comment type="similarity">
    <text evidence="1 6 7">Belongs to the acetokinase family.</text>
</comment>
<evidence type="ECO:0000256" key="4">
    <source>
        <dbReference type="ARBA" id="ARBA00022777"/>
    </source>
</evidence>
<keyword evidence="3 6" id="KW-0547">Nucleotide-binding</keyword>
<evidence type="ECO:0000256" key="3">
    <source>
        <dbReference type="ARBA" id="ARBA00022741"/>
    </source>
</evidence>
<keyword evidence="5 6" id="KW-0067">ATP-binding</keyword>
<dbReference type="Pfam" id="PF00871">
    <property type="entry name" value="Acetate_kinase"/>
    <property type="match status" value="1"/>
</dbReference>
<gene>
    <name evidence="6 8" type="primary">ackA</name>
    <name evidence="8" type="ORF">BWY73_00688</name>
</gene>
<dbReference type="GO" id="GO:0006085">
    <property type="term" value="P:acetyl-CoA biosynthetic process"/>
    <property type="evidence" value="ECO:0007669"/>
    <property type="project" value="UniProtKB-UniRule"/>
</dbReference>
<dbReference type="Proteomes" id="UP000485484">
    <property type="component" value="Unassembled WGS sequence"/>
</dbReference>
<evidence type="ECO:0000256" key="2">
    <source>
        <dbReference type="ARBA" id="ARBA00022679"/>
    </source>
</evidence>
<dbReference type="PRINTS" id="PR00471">
    <property type="entry name" value="ACETATEKNASE"/>
</dbReference>
<feature type="binding site" evidence="6">
    <location>
        <begin position="329"/>
        <end position="333"/>
    </location>
    <ligand>
        <name>ATP</name>
        <dbReference type="ChEBI" id="CHEBI:30616"/>
    </ligand>
</feature>
<organism evidence="8">
    <name type="scientific">candidate division TA06 bacterium ADurb.Bin417</name>
    <dbReference type="NCBI Taxonomy" id="1852828"/>
    <lineage>
        <taxon>Bacteria</taxon>
        <taxon>Bacteria division TA06</taxon>
    </lineage>
</organism>
<keyword evidence="6" id="KW-0963">Cytoplasm</keyword>
<comment type="cofactor">
    <cofactor evidence="6">
        <name>Mg(2+)</name>
        <dbReference type="ChEBI" id="CHEBI:18420"/>
    </cofactor>
    <cofactor evidence="6">
        <name>Mn(2+)</name>
        <dbReference type="ChEBI" id="CHEBI:29035"/>
    </cofactor>
    <text evidence="6">Mg(2+). Can also accept Mn(2+).</text>
</comment>
<dbReference type="PIRSF" id="PIRSF000722">
    <property type="entry name" value="Acetate_prop_kin"/>
    <property type="match status" value="1"/>
</dbReference>
<name>A0A1V5MHG5_UNCT6</name>
<dbReference type="CDD" id="cd24010">
    <property type="entry name" value="ASKHA_NBD_AcK_PK"/>
    <property type="match status" value="1"/>
</dbReference>
<feature type="binding site" evidence="6">
    <location>
        <position position="90"/>
    </location>
    <ligand>
        <name>substrate</name>
    </ligand>
</feature>
<dbReference type="PROSITE" id="PS01075">
    <property type="entry name" value="ACETATE_KINASE_1"/>
    <property type="match status" value="1"/>
</dbReference>
<dbReference type="HAMAP" id="MF_00020">
    <property type="entry name" value="Acetate_kinase"/>
    <property type="match status" value="1"/>
</dbReference>
<keyword evidence="2 6" id="KW-0808">Transferase</keyword>
<evidence type="ECO:0000256" key="1">
    <source>
        <dbReference type="ARBA" id="ARBA00008748"/>
    </source>
</evidence>
<proteinExistence type="inferred from homology"/>
<comment type="subcellular location">
    <subcellularLocation>
        <location evidence="6">Cytoplasm</location>
    </subcellularLocation>
</comment>
<dbReference type="GO" id="GO:0000287">
    <property type="term" value="F:magnesium ion binding"/>
    <property type="evidence" value="ECO:0007669"/>
    <property type="project" value="UniProtKB-UniRule"/>
</dbReference>
<keyword evidence="6" id="KW-0479">Metal-binding</keyword>
<comment type="subunit">
    <text evidence="6">Homodimer.</text>
</comment>
<keyword evidence="6" id="KW-0460">Magnesium</keyword>
<dbReference type="NCBIfam" id="TIGR00016">
    <property type="entry name" value="ackA"/>
    <property type="match status" value="1"/>
</dbReference>
<sequence length="414" mass="45533">MKVLVINSGSSSIKYQLFEMPRSEVIARGLLEKIGEEISPFRQKSGRGEVEIKTRVPDHEAGLNLIIRSITDPETGVVASRNEIAAVGHRVVHGGEEFTGSVLITPRVMAKIRKYADLAPLHNPPNLMGIRAARKFLPGAVQTASFDTAFHTTIPDKAALYAIPHHFYHRYRIKRYGFHGTSHRYVARRLAEILKRDKTELNLITCHLGNGCSITAIEQGRSVDTSMGLTPLEGLVMGTRSGDLDPAIIFYLADKGYNPKEINNILNKQSGLLGLSGQSNDMRNLVALREGGDPRAALAIDIFCYRLRKYLGAYLAVLGRTDAIIFTGGIGENNPLIRTLTLQGLEGLGIRLDEKRNRLTRAVEGEISAPGAPIRVYIIPTNEELRIAGDAYEIASRRPGNAIGPAASKKRRRK</sequence>
<dbReference type="SUPFAM" id="SSF53067">
    <property type="entry name" value="Actin-like ATPase domain"/>
    <property type="match status" value="2"/>
</dbReference>
<protein>
    <recommendedName>
        <fullName evidence="6">Acetate kinase</fullName>
        <ecNumber evidence="6">2.7.2.1</ecNumber>
    </recommendedName>
    <alternativeName>
        <fullName evidence="6">Acetokinase</fullName>
    </alternativeName>
</protein>
<comment type="caution">
    <text evidence="8">The sequence shown here is derived from an EMBL/GenBank/DDBJ whole genome shotgun (WGS) entry which is preliminary data.</text>
</comment>
<dbReference type="EC" id="2.7.2.1" evidence="6"/>
<dbReference type="AlphaFoldDB" id="A0A1V5MHG5"/>
<dbReference type="EMBL" id="MWAK01000077">
    <property type="protein sequence ID" value="OPZ92684.1"/>
    <property type="molecule type" value="Genomic_DNA"/>
</dbReference>
<feature type="binding site" evidence="6">
    <location>
        <position position="14"/>
    </location>
    <ligand>
        <name>ATP</name>
        <dbReference type="ChEBI" id="CHEBI:30616"/>
    </ligand>
</feature>